<dbReference type="AlphaFoldDB" id="A0A317ZJU2"/>
<reference evidence="2 3" key="1">
    <citation type="submission" date="2018-05" db="EMBL/GenBank/DDBJ databases">
        <title>Coraliomargarita sinensis sp. nov., isolated from a marine solar saltern.</title>
        <authorList>
            <person name="Zhou L.Y."/>
        </authorList>
    </citation>
    <scope>NUCLEOTIDE SEQUENCE [LARGE SCALE GENOMIC DNA]</scope>
    <source>
        <strain evidence="2 3">WN38</strain>
    </source>
</reference>
<protein>
    <submittedName>
        <fullName evidence="2">Alpha/beta hydrolase</fullName>
    </submittedName>
</protein>
<gene>
    <name evidence="2" type="ORF">DDZ13_02965</name>
</gene>
<dbReference type="RefSeq" id="WP_110130266.1">
    <property type="nucleotide sequence ID" value="NZ_QHJQ01000002.1"/>
</dbReference>
<dbReference type="EMBL" id="QHJQ01000002">
    <property type="protein sequence ID" value="PXA05262.1"/>
    <property type="molecule type" value="Genomic_DNA"/>
</dbReference>
<dbReference type="GO" id="GO:0016787">
    <property type="term" value="F:hydrolase activity"/>
    <property type="evidence" value="ECO:0007669"/>
    <property type="project" value="UniProtKB-KW"/>
</dbReference>
<keyword evidence="2" id="KW-0378">Hydrolase</keyword>
<proteinExistence type="predicted"/>
<dbReference type="SUPFAM" id="SSF53474">
    <property type="entry name" value="alpha/beta-Hydrolases"/>
    <property type="match status" value="1"/>
</dbReference>
<dbReference type="Proteomes" id="UP000247099">
    <property type="component" value="Unassembled WGS sequence"/>
</dbReference>
<evidence type="ECO:0000313" key="2">
    <source>
        <dbReference type="EMBL" id="PXA05262.1"/>
    </source>
</evidence>
<organism evidence="2 3">
    <name type="scientific">Coraliomargarita sinensis</name>
    <dbReference type="NCBI Taxonomy" id="2174842"/>
    <lineage>
        <taxon>Bacteria</taxon>
        <taxon>Pseudomonadati</taxon>
        <taxon>Verrucomicrobiota</taxon>
        <taxon>Opitutia</taxon>
        <taxon>Puniceicoccales</taxon>
        <taxon>Coraliomargaritaceae</taxon>
        <taxon>Coraliomargarita</taxon>
    </lineage>
</organism>
<dbReference type="PANTHER" id="PTHR37946:SF1">
    <property type="entry name" value="SLL1969 PROTEIN"/>
    <property type="match status" value="1"/>
</dbReference>
<evidence type="ECO:0000259" key="1">
    <source>
        <dbReference type="Pfam" id="PF12697"/>
    </source>
</evidence>
<dbReference type="Gene3D" id="3.40.50.1820">
    <property type="entry name" value="alpha/beta hydrolase"/>
    <property type="match status" value="1"/>
</dbReference>
<accession>A0A317ZJU2</accession>
<feature type="domain" description="AB hydrolase-1" evidence="1">
    <location>
        <begin position="11"/>
        <end position="110"/>
    </location>
</feature>
<keyword evidence="3" id="KW-1185">Reference proteome</keyword>
<name>A0A317ZJU2_9BACT</name>
<dbReference type="InterPro" id="IPR000073">
    <property type="entry name" value="AB_hydrolase_1"/>
</dbReference>
<dbReference type="OrthoDB" id="9775557at2"/>
<dbReference type="PANTHER" id="PTHR37946">
    <property type="entry name" value="SLL1969 PROTEIN"/>
    <property type="match status" value="1"/>
</dbReference>
<sequence length="220" mass="24466">MTTQLPASETVVLLHGLARQPASMQKMAKALEAEGYRVVNFGYDSRHHDIEKLAIDLRPRIQTETQDAERIHFVTHSLGGIVVRHIQATDPLTNLARVVMLSPPNRGSEVVDCIGHWKLFKMINGPAGQQLGTASESFVNKLPPIDFECGVITGDRSINWINSCMIPGKDDGKVSIESTKTEELKAFKVVHATHPMIMKKQSVMKDVIHFLQVGRFTDES</sequence>
<dbReference type="InterPro" id="IPR029058">
    <property type="entry name" value="AB_hydrolase_fold"/>
</dbReference>
<evidence type="ECO:0000313" key="3">
    <source>
        <dbReference type="Proteomes" id="UP000247099"/>
    </source>
</evidence>
<comment type="caution">
    <text evidence="2">The sequence shown here is derived from an EMBL/GenBank/DDBJ whole genome shotgun (WGS) entry which is preliminary data.</text>
</comment>
<dbReference type="Pfam" id="PF12697">
    <property type="entry name" value="Abhydrolase_6"/>
    <property type="match status" value="1"/>
</dbReference>
<dbReference type="InParanoid" id="A0A317ZJU2"/>